<dbReference type="EMBL" id="KI679042">
    <property type="protein sequence ID" value="ETL95545.1"/>
    <property type="molecule type" value="Genomic_DNA"/>
</dbReference>
<proteinExistence type="predicted"/>
<organism evidence="1">
    <name type="scientific">Phytophthora nicotianae</name>
    <name type="common">Potato buckeye rot agent</name>
    <name type="synonym">Phytophthora parasitica</name>
    <dbReference type="NCBI Taxonomy" id="4792"/>
    <lineage>
        <taxon>Eukaryota</taxon>
        <taxon>Sar</taxon>
        <taxon>Stramenopiles</taxon>
        <taxon>Oomycota</taxon>
        <taxon>Peronosporomycetes</taxon>
        <taxon>Peronosporales</taxon>
        <taxon>Peronosporaceae</taxon>
        <taxon>Phytophthora</taxon>
    </lineage>
</organism>
<protein>
    <submittedName>
        <fullName evidence="1">Uncharacterized protein</fullName>
    </submittedName>
</protein>
<name>W2LFV5_PHYNI</name>
<dbReference type="AlphaFoldDB" id="W2LFV5"/>
<accession>W2LFV5</accession>
<dbReference type="OrthoDB" id="57563at2759"/>
<dbReference type="Proteomes" id="UP000054423">
    <property type="component" value="Unassembled WGS sequence"/>
</dbReference>
<evidence type="ECO:0000313" key="1">
    <source>
        <dbReference type="EMBL" id="ETL95545.1"/>
    </source>
</evidence>
<gene>
    <name evidence="1" type="ORF">L917_06682</name>
</gene>
<sequence>MRGLITSVATSKDKVIGGYLRHFYLILPILNHSWNPSARFHELQPSDYMTIVAVTIPNVGR</sequence>
<reference evidence="1" key="1">
    <citation type="submission" date="2013-11" db="EMBL/GenBank/DDBJ databases">
        <title>The Genome Sequence of Phytophthora parasitica CHvinca01.</title>
        <authorList>
            <consortium name="The Broad Institute Genomics Platform"/>
            <person name="Russ C."/>
            <person name="Tyler B."/>
            <person name="Panabieres F."/>
            <person name="Shan W."/>
            <person name="Tripathy S."/>
            <person name="Grunwald N."/>
            <person name="Machado M."/>
            <person name="Johnson C.S."/>
            <person name="Arredondo F."/>
            <person name="Hong C."/>
            <person name="Coffey M."/>
            <person name="Young S.K."/>
            <person name="Zeng Q."/>
            <person name="Gargeya S."/>
            <person name="Fitzgerald M."/>
            <person name="Abouelleil A."/>
            <person name="Alvarado L."/>
            <person name="Chapman S.B."/>
            <person name="Gainer-Dewar J."/>
            <person name="Goldberg J."/>
            <person name="Griggs A."/>
            <person name="Gujja S."/>
            <person name="Hansen M."/>
            <person name="Howarth C."/>
            <person name="Imamovic A."/>
            <person name="Ireland A."/>
            <person name="Larimer J."/>
            <person name="McCowan C."/>
            <person name="Murphy C."/>
            <person name="Pearson M."/>
            <person name="Poon T.W."/>
            <person name="Priest M."/>
            <person name="Roberts A."/>
            <person name="Saif S."/>
            <person name="Shea T."/>
            <person name="Sykes S."/>
            <person name="Wortman J."/>
            <person name="Nusbaum C."/>
            <person name="Birren B."/>
        </authorList>
    </citation>
    <scope>NUCLEOTIDE SEQUENCE [LARGE SCALE GENOMIC DNA]</scope>
    <source>
        <strain evidence="1">CHvinca01</strain>
    </source>
</reference>